<dbReference type="PATRIC" id="fig|1766.6.peg.5085"/>
<reference evidence="1 3" key="1">
    <citation type="journal article" date="2015" name="MBio">
        <title>Enzymatic Degradation of Phenazines Can Generate Energy and Protect Sensitive Organisms from Toxicity.</title>
        <authorList>
            <person name="Costa K.C."/>
            <person name="Bergkessel M."/>
            <person name="Saunders S."/>
            <person name="Korlach J."/>
            <person name="Newman D.K."/>
        </authorList>
    </citation>
    <scope>NUCLEOTIDE SEQUENCE [LARGE SCALE GENOMIC DNA]</scope>
    <source>
        <strain evidence="1 3">CT6</strain>
    </source>
</reference>
<evidence type="ECO:0000313" key="2">
    <source>
        <dbReference type="EMBL" id="MDV7293282.1"/>
    </source>
</evidence>
<reference evidence="2" key="2">
    <citation type="submission" date="2023-10" db="EMBL/GenBank/DDBJ databases">
        <title>Mycolicibacterium fortuitum clinical isolates causing pulmonary infections in humans.</title>
        <authorList>
            <person name="Mejia-Ponce P.M."/>
            <person name="Zenteno-Cuevas R."/>
            <person name="Licona-Cassani C."/>
        </authorList>
    </citation>
    <scope>NUCLEOTIDE SEQUENCE</scope>
    <source>
        <strain evidence="2">M8</strain>
    </source>
</reference>
<sequence>MEGTSEPWWVNDPELKESLRRSQEQFERELAAHEPVAADDPTEAVWDLSIGTRVHALGLARDDLARAQARYERAILAGRRAGLSWAQIGRVLGVSKQRLHSRFRDITG</sequence>
<evidence type="ECO:0000313" key="3">
    <source>
        <dbReference type="Proteomes" id="UP000057134"/>
    </source>
</evidence>
<evidence type="ECO:0000313" key="1">
    <source>
        <dbReference type="EMBL" id="ALI28903.1"/>
    </source>
</evidence>
<accession>A0A0N7H9F8</accession>
<dbReference type="RefSeq" id="WP_054603339.1">
    <property type="nucleotide sequence ID" value="NZ_CP011269.1"/>
</dbReference>
<proteinExistence type="predicted"/>
<protein>
    <submittedName>
        <fullName evidence="1">Uncharacterized protein</fullName>
    </submittedName>
</protein>
<name>A0A0N7H9F8_MYCFO</name>
<gene>
    <name evidence="2" type="ORF">R4485_24185</name>
    <name evidence="1" type="ORF">XA26_51090</name>
</gene>
<dbReference type="AlphaFoldDB" id="A0A0N7H9F8"/>
<keyword evidence="3" id="KW-1185">Reference proteome</keyword>
<dbReference type="Proteomes" id="UP000057134">
    <property type="component" value="Chromosome"/>
</dbReference>
<dbReference type="EMBL" id="CP011269">
    <property type="protein sequence ID" value="ALI28903.1"/>
    <property type="molecule type" value="Genomic_DNA"/>
</dbReference>
<organism evidence="1 3">
    <name type="scientific">Mycolicibacterium fortuitum</name>
    <name type="common">Mycobacterium fortuitum</name>
    <dbReference type="NCBI Taxonomy" id="1766"/>
    <lineage>
        <taxon>Bacteria</taxon>
        <taxon>Bacillati</taxon>
        <taxon>Actinomycetota</taxon>
        <taxon>Actinomycetes</taxon>
        <taxon>Mycobacteriales</taxon>
        <taxon>Mycobacteriaceae</taxon>
        <taxon>Mycolicibacterium</taxon>
    </lineage>
</organism>
<dbReference type="KEGG" id="mft:XA26_51090"/>
<dbReference type="Proteomes" id="UP001186041">
    <property type="component" value="Unassembled WGS sequence"/>
</dbReference>
<dbReference type="EMBL" id="JAWLVV010000025">
    <property type="protein sequence ID" value="MDV7293282.1"/>
    <property type="molecule type" value="Genomic_DNA"/>
</dbReference>